<dbReference type="Gene3D" id="3.40.190.10">
    <property type="entry name" value="Periplasmic binding protein-like II"/>
    <property type="match status" value="1"/>
</dbReference>
<organism evidence="2 3">
    <name type="scientific">Brevibacterium daeguense</name>
    <dbReference type="NCBI Taxonomy" id="909936"/>
    <lineage>
        <taxon>Bacteria</taxon>
        <taxon>Bacillati</taxon>
        <taxon>Actinomycetota</taxon>
        <taxon>Actinomycetes</taxon>
        <taxon>Micrococcales</taxon>
        <taxon>Brevibacteriaceae</taxon>
        <taxon>Brevibacterium</taxon>
    </lineage>
</organism>
<keyword evidence="3" id="KW-1185">Reference proteome</keyword>
<name>A0ABP8EHW1_9MICO</name>
<dbReference type="Proteomes" id="UP001501586">
    <property type="component" value="Unassembled WGS sequence"/>
</dbReference>
<evidence type="ECO:0000259" key="1">
    <source>
        <dbReference type="Pfam" id="PF00497"/>
    </source>
</evidence>
<dbReference type="Pfam" id="PF00497">
    <property type="entry name" value="SBP_bac_3"/>
    <property type="match status" value="1"/>
</dbReference>
<dbReference type="SUPFAM" id="SSF53850">
    <property type="entry name" value="Periplasmic binding protein-like II"/>
    <property type="match status" value="1"/>
</dbReference>
<dbReference type="PROSITE" id="PS51257">
    <property type="entry name" value="PROKAR_LIPOPROTEIN"/>
    <property type="match status" value="1"/>
</dbReference>
<dbReference type="EMBL" id="BAABAZ010000004">
    <property type="protein sequence ID" value="GAA4283550.1"/>
    <property type="molecule type" value="Genomic_DNA"/>
</dbReference>
<sequence>MASRWAGIRRGGAAVVLLLLTGCGVSIPADPQGTLERVSGGELRVGISHQPPWTDITGSEAPSGIEVDLVEEFAGAIDAEVAWTPGGEEQLMMQLQEDQLDMIVGGFTDSSPWTSHAALTTPYVETKGLDGSTAKHVMATVMGENEFTTTLEQFLLDQDVRL</sequence>
<dbReference type="InterPro" id="IPR001638">
    <property type="entry name" value="Solute-binding_3/MltF_N"/>
</dbReference>
<comment type="caution">
    <text evidence="2">The sequence shown here is derived from an EMBL/GenBank/DDBJ whole genome shotgun (WGS) entry which is preliminary data.</text>
</comment>
<evidence type="ECO:0000313" key="2">
    <source>
        <dbReference type="EMBL" id="GAA4283550.1"/>
    </source>
</evidence>
<reference evidence="3" key="1">
    <citation type="journal article" date="2019" name="Int. J. Syst. Evol. Microbiol.">
        <title>The Global Catalogue of Microorganisms (GCM) 10K type strain sequencing project: providing services to taxonomists for standard genome sequencing and annotation.</title>
        <authorList>
            <consortium name="The Broad Institute Genomics Platform"/>
            <consortium name="The Broad Institute Genome Sequencing Center for Infectious Disease"/>
            <person name="Wu L."/>
            <person name="Ma J."/>
        </authorList>
    </citation>
    <scope>NUCLEOTIDE SEQUENCE [LARGE SCALE GENOMIC DNA]</scope>
    <source>
        <strain evidence="3">JCM 17458</strain>
    </source>
</reference>
<gene>
    <name evidence="2" type="ORF">GCM10022261_10810</name>
</gene>
<protein>
    <submittedName>
        <fullName evidence="2">Transporter substrate-binding domain-containing protein</fullName>
    </submittedName>
</protein>
<dbReference type="RefSeq" id="WP_236863604.1">
    <property type="nucleotide sequence ID" value="NZ_BAABAZ010000004.1"/>
</dbReference>
<feature type="domain" description="Solute-binding protein family 3/N-terminal" evidence="1">
    <location>
        <begin position="43"/>
        <end position="126"/>
    </location>
</feature>
<proteinExistence type="predicted"/>
<accession>A0ABP8EHW1</accession>
<evidence type="ECO:0000313" key="3">
    <source>
        <dbReference type="Proteomes" id="UP001501586"/>
    </source>
</evidence>